<reference evidence="4" key="1">
    <citation type="journal article" date="2022" name="bioRxiv">
        <title>Genomics of Preaxostyla Flagellates Illuminates Evolutionary Transitions and the Path Towards Mitochondrial Loss.</title>
        <authorList>
            <person name="Novak L.V.F."/>
            <person name="Treitli S.C."/>
            <person name="Pyrih J."/>
            <person name="Halakuc P."/>
            <person name="Pipaliya S.V."/>
            <person name="Vacek V."/>
            <person name="Brzon O."/>
            <person name="Soukal P."/>
            <person name="Eme L."/>
            <person name="Dacks J.B."/>
            <person name="Karnkowska A."/>
            <person name="Elias M."/>
            <person name="Hampl V."/>
        </authorList>
    </citation>
    <scope>NUCLEOTIDE SEQUENCE</scope>
    <source>
        <strain evidence="4">RCP-MX</strain>
    </source>
</reference>
<dbReference type="Gene3D" id="6.10.140.2220">
    <property type="match status" value="1"/>
</dbReference>
<feature type="compositionally biased region" description="Basic and acidic residues" evidence="2">
    <location>
        <begin position="18"/>
        <end position="30"/>
    </location>
</feature>
<dbReference type="InterPro" id="IPR050869">
    <property type="entry name" value="H3K4_H4K5_MeTrfase"/>
</dbReference>
<dbReference type="Pfam" id="PF00856">
    <property type="entry name" value="SET"/>
    <property type="match status" value="1"/>
</dbReference>
<feature type="compositionally biased region" description="Polar residues" evidence="2">
    <location>
        <begin position="480"/>
        <end position="492"/>
    </location>
</feature>
<dbReference type="InterPro" id="IPR046341">
    <property type="entry name" value="SET_dom_sf"/>
</dbReference>
<dbReference type="InterPro" id="IPR019734">
    <property type="entry name" value="TPR_rpt"/>
</dbReference>
<dbReference type="Pfam" id="PF08613">
    <property type="entry name" value="Cyclin"/>
    <property type="match status" value="1"/>
</dbReference>
<dbReference type="Gene3D" id="1.10.472.10">
    <property type="entry name" value="Cyclin-like"/>
    <property type="match status" value="1"/>
</dbReference>
<dbReference type="PANTHER" id="PTHR12197">
    <property type="entry name" value="HISTONE-LYSINE N-METHYLTRANSFERASE SMYD"/>
    <property type="match status" value="1"/>
</dbReference>
<dbReference type="InterPro" id="IPR013922">
    <property type="entry name" value="Cyclin_PHO80-like"/>
</dbReference>
<dbReference type="PANTHER" id="PTHR12197:SF251">
    <property type="entry name" value="EG:BACR7C10.4 PROTEIN"/>
    <property type="match status" value="1"/>
</dbReference>
<feature type="compositionally biased region" description="Pro residues" evidence="2">
    <location>
        <begin position="763"/>
        <end position="772"/>
    </location>
</feature>
<evidence type="ECO:0000259" key="3">
    <source>
        <dbReference type="PROSITE" id="PS50280"/>
    </source>
</evidence>
<organism evidence="4 5">
    <name type="scientific">Paratrimastix pyriformis</name>
    <dbReference type="NCBI Taxonomy" id="342808"/>
    <lineage>
        <taxon>Eukaryota</taxon>
        <taxon>Metamonada</taxon>
        <taxon>Preaxostyla</taxon>
        <taxon>Paratrimastigidae</taxon>
        <taxon>Paratrimastix</taxon>
    </lineage>
</organism>
<evidence type="ECO:0000313" key="5">
    <source>
        <dbReference type="Proteomes" id="UP001141327"/>
    </source>
</evidence>
<evidence type="ECO:0000256" key="2">
    <source>
        <dbReference type="SAM" id="MobiDB-lite"/>
    </source>
</evidence>
<feature type="compositionally biased region" description="Basic and acidic residues" evidence="2">
    <location>
        <begin position="1"/>
        <end position="10"/>
    </location>
</feature>
<feature type="region of interest" description="Disordered" evidence="2">
    <location>
        <begin position="344"/>
        <end position="366"/>
    </location>
</feature>
<feature type="compositionally biased region" description="Low complexity" evidence="2">
    <location>
        <begin position="1303"/>
        <end position="1315"/>
    </location>
</feature>
<feature type="repeat" description="TPR" evidence="1">
    <location>
        <begin position="958"/>
        <end position="991"/>
    </location>
</feature>
<name>A0ABQ8U963_9EUKA</name>
<dbReference type="PROSITE" id="PS50005">
    <property type="entry name" value="TPR"/>
    <property type="match status" value="1"/>
</dbReference>
<feature type="compositionally biased region" description="Low complexity" evidence="2">
    <location>
        <begin position="402"/>
        <end position="413"/>
    </location>
</feature>
<feature type="region of interest" description="Disordered" evidence="2">
    <location>
        <begin position="402"/>
        <end position="461"/>
    </location>
</feature>
<feature type="compositionally biased region" description="Low complexity" evidence="2">
    <location>
        <begin position="314"/>
        <end position="327"/>
    </location>
</feature>
<feature type="compositionally biased region" description="Low complexity" evidence="2">
    <location>
        <begin position="347"/>
        <end position="362"/>
    </location>
</feature>
<gene>
    <name evidence="4" type="ORF">PAPYR_9070</name>
</gene>
<feature type="region of interest" description="Disordered" evidence="2">
    <location>
        <begin position="757"/>
        <end position="795"/>
    </location>
</feature>
<dbReference type="EMBL" id="JAPMOS010000090">
    <property type="protein sequence ID" value="KAJ4455862.1"/>
    <property type="molecule type" value="Genomic_DNA"/>
</dbReference>
<dbReference type="Gene3D" id="2.170.270.10">
    <property type="entry name" value="SET domain"/>
    <property type="match status" value="1"/>
</dbReference>
<evidence type="ECO:0000256" key="1">
    <source>
        <dbReference type="PROSITE-ProRule" id="PRU00339"/>
    </source>
</evidence>
<feature type="region of interest" description="Disordered" evidence="2">
    <location>
        <begin position="1303"/>
        <end position="1373"/>
    </location>
</feature>
<feature type="region of interest" description="Disordered" evidence="2">
    <location>
        <begin position="304"/>
        <end position="330"/>
    </location>
</feature>
<keyword evidence="5" id="KW-1185">Reference proteome</keyword>
<dbReference type="Gene3D" id="1.10.220.160">
    <property type="match status" value="2"/>
</dbReference>
<feature type="region of interest" description="Disordered" evidence="2">
    <location>
        <begin position="1"/>
        <end position="30"/>
    </location>
</feature>
<dbReference type="Proteomes" id="UP001141327">
    <property type="component" value="Unassembled WGS sequence"/>
</dbReference>
<comment type="caution">
    <text evidence="4">The sequence shown here is derived from an EMBL/GenBank/DDBJ whole genome shotgun (WGS) entry which is preliminary data.</text>
</comment>
<dbReference type="CDD" id="cd20071">
    <property type="entry name" value="SET_SMYD"/>
    <property type="match status" value="1"/>
</dbReference>
<protein>
    <submittedName>
        <fullName evidence="4">SET and MYND domain-containing protein</fullName>
    </submittedName>
</protein>
<proteinExistence type="predicted"/>
<sequence length="1544" mass="164583">MEQHAAEAKKSSAKKHGEKQDAKKAASTRIVEERNTKCDRKTVEAISSVLCQVIAENFQSFGLKKKRPPPVPADCICFDELNVPDCRSADQLPTVAEMTQLLYTLMYRMRLPSEAAISMLVYIDRLIESSGLVLNHRNWKRVCFVALVVTQKVWDDYCYDNADYRTLMPAITSIREMNDIERVFLILVRHDVSVSSVLYSKYLTHLQALYNSALDLAPSSPVAVRLPAPAAPTATTAAVAPPPVPIGTVSYIPTATASATIDNPTAANSTVTTPGVSVPPTATGVVPAVTQRELILAVAPNPAPPLPSPPVPLPSTTATQTSASPMAEPVSHADGCVSFAAGKTPGPSSLTDSASISSISPPNVAPPRPPCDLGQLPAPTSLPVKLPQIVSIPTAVVVTKGPAAPKPPAITATRPRSVHLPSRTKPSPALAAHQQQTTAKPQVRRVPGYSKTPPPKILFAPEKDEVLFDEGLKILPPIAGSSQHSGSSNAIRSANAVPSVSASQQQTSAASRPGEPGTHASHPPVAHASLSQSPADGVPPVPGAPVPSKRNGFGPFYPSPPFPVFDAVSAYAAAAAAATATATATATVHAHVPQQFQPVLGPMPRATVSDTGRSQPQRHLAPMVPLMQQYEPPALGEGDAADPSAPLVAVGRYPNRPGPLMRASLLSAALSRHQPSKLAMTISNAQPFPASMTISNAHPSHSSAIVFQEPPSRPVAATRASHSPFLDRFAAGIGGDIPSRTGSPSLGSPSILIVSPHSFTPPAAEPPVPTLPPAEKSAVDASAQPSEANELPTNPLGHVIVPLSAAERPRSSPDEAFGPPLSPVGIVLPPQSAPSSPIFEPLLPPVNNLGKPRFTSIPEGSHAPHLQPVLPQPQERLPLPRGARLPPLWSTSEFEMPRVPFAQRYANYIRDLAALRRQAPVPGGLATADVKGAQLSHPVLCWHGPALALQLFFCVIYFAVALEQGRIAFRAGKYKEAACHFRDAVRTAPKEPGPRNNLILALFSAGQYEEALRECDDALTLFPGAVKTRYLAGKCWLARGSALHALSSILPCLAMSMSDGDPSLSTQQREMLQLEQAIRGELKARHLAHFPDPILLRASRILDAFSRRRRPADLLVGAYPQPPMEFRWDDQGVRGWHVVATRPMGPLEDICCESAYAVSQDIPWTHPALATSPAWAWDAPAHPPTISRAQSESPPPHSGPPPCCHRCLGSLPTRKKTPQCGVCGAWYCSSDCRYADGPDHELECAMACALAGMACEEAHRVAVEEAMGPRHRRTTRMLLRLLSLRHAQSLATPTDIVHATTATATAQAPSSSRASNQPSPPTQRATHHDVERLMSFASPHSRGPSSRRGDMPPDQMRGRAEEGEDEVEGLPQSVLVAGDTYVEGAVREALRRVTDGRQAASNNPLLGWLHEPALVRSLLGRMLTNAHELSEPPHAIGLFPRMSLFNHSCRPNCAFFSRGTTLCARTIEPICAGDELCFSYVPPTHPRAARQEALTQAYGFQCQCPRCTGPIAESPDRFLEAYSGTAPGCMAVTAMTWGGDVGEW</sequence>
<feature type="compositionally biased region" description="Basic and acidic residues" evidence="2">
    <location>
        <begin position="1347"/>
        <end position="1361"/>
    </location>
</feature>
<dbReference type="PROSITE" id="PS50280">
    <property type="entry name" value="SET"/>
    <property type="match status" value="1"/>
</dbReference>
<feature type="region of interest" description="Disordered" evidence="2">
    <location>
        <begin position="479"/>
        <end position="546"/>
    </location>
</feature>
<dbReference type="InterPro" id="IPR001214">
    <property type="entry name" value="SET_dom"/>
</dbReference>
<dbReference type="CDD" id="cd20540">
    <property type="entry name" value="CYCLIN_CCNY_like"/>
    <property type="match status" value="1"/>
</dbReference>
<feature type="compositionally biased region" description="Low complexity" evidence="2">
    <location>
        <begin position="493"/>
        <end position="511"/>
    </location>
</feature>
<accession>A0ABQ8U963</accession>
<dbReference type="SUPFAM" id="SSF48452">
    <property type="entry name" value="TPR-like"/>
    <property type="match status" value="1"/>
</dbReference>
<evidence type="ECO:0000313" key="4">
    <source>
        <dbReference type="EMBL" id="KAJ4455862.1"/>
    </source>
</evidence>
<feature type="domain" description="SET" evidence="3">
    <location>
        <begin position="1122"/>
        <end position="1481"/>
    </location>
</feature>
<dbReference type="SUPFAM" id="SSF82199">
    <property type="entry name" value="SET domain"/>
    <property type="match status" value="1"/>
</dbReference>
<feature type="compositionally biased region" description="Pro residues" evidence="2">
    <location>
        <begin position="304"/>
        <end position="313"/>
    </location>
</feature>
<dbReference type="Pfam" id="PF13432">
    <property type="entry name" value="TPR_16"/>
    <property type="match status" value="1"/>
</dbReference>
<dbReference type="InterPro" id="IPR011990">
    <property type="entry name" value="TPR-like_helical_dom_sf"/>
</dbReference>
<dbReference type="Gene3D" id="1.25.40.10">
    <property type="entry name" value="Tetratricopeptide repeat domain"/>
    <property type="match status" value="1"/>
</dbReference>
<keyword evidence="1" id="KW-0802">TPR repeat</keyword>